<proteinExistence type="predicted"/>
<dbReference type="EMBL" id="BK015770">
    <property type="protein sequence ID" value="DAE24188.1"/>
    <property type="molecule type" value="Genomic_DNA"/>
</dbReference>
<organism evidence="2">
    <name type="scientific">Caudovirales sp. ctNZz8</name>
    <dbReference type="NCBI Taxonomy" id="2826772"/>
    <lineage>
        <taxon>Viruses</taxon>
        <taxon>Duplodnaviria</taxon>
        <taxon>Heunggongvirae</taxon>
        <taxon>Uroviricota</taxon>
        <taxon>Caudoviricetes</taxon>
    </lineage>
</organism>
<dbReference type="PANTHER" id="PTHR37293">
    <property type="entry name" value="PHAGE REPLICATION PROTEIN-RELATED"/>
    <property type="match status" value="1"/>
</dbReference>
<reference evidence="2" key="1">
    <citation type="journal article" date="2021" name="Proc. Natl. Acad. Sci. U.S.A.">
        <title>A Catalog of Tens of Thousands of Viruses from Human Metagenomes Reveals Hidden Associations with Chronic Diseases.</title>
        <authorList>
            <person name="Tisza M.J."/>
            <person name="Buck C.B."/>
        </authorList>
    </citation>
    <scope>NUCLEOTIDE SEQUENCE</scope>
    <source>
        <strain evidence="2">CtNZz8</strain>
    </source>
</reference>
<sequence>MANYRNISMDFWSDSKVVDDFTPEDRYIYLYCMTNPHTNLCGCYEVSIKQIANETGYNNDTVERLLKRLDSAHNVIRYSVQTKEILILNWCRYNWSTSEKLNKPLLIEIRKVKNSRFREYLAARFNERATVAVPYNPAEDEHPDAVRHKYGTYGWVRLSDDERDRLLDDLGEAELTRCITYVDESAQSNGNKNKWKDWNLVIRKCSRDRWGIRNAGSSNGGRQSSSESAMSDLQQLHQMYSEGET</sequence>
<feature type="region of interest" description="Disordered" evidence="1">
    <location>
        <begin position="213"/>
        <end position="232"/>
    </location>
</feature>
<protein>
    <submittedName>
        <fullName evidence="2">Replisome organizer</fullName>
    </submittedName>
</protein>
<evidence type="ECO:0000313" key="2">
    <source>
        <dbReference type="EMBL" id="DAE24188.1"/>
    </source>
</evidence>
<feature type="compositionally biased region" description="Low complexity" evidence="1">
    <location>
        <begin position="216"/>
        <end position="228"/>
    </location>
</feature>
<accession>A0A8S5QZU5</accession>
<dbReference type="InterPro" id="IPR053162">
    <property type="entry name" value="DnaD"/>
</dbReference>
<name>A0A8S5QZU5_9CAUD</name>
<dbReference type="PANTHER" id="PTHR37293:SF5">
    <property type="entry name" value="DNA REPLICATION PROTEIN"/>
    <property type="match status" value="1"/>
</dbReference>
<evidence type="ECO:0000256" key="1">
    <source>
        <dbReference type="SAM" id="MobiDB-lite"/>
    </source>
</evidence>